<evidence type="ECO:0000256" key="4">
    <source>
        <dbReference type="SAM" id="MobiDB-lite"/>
    </source>
</evidence>
<evidence type="ECO:0000313" key="8">
    <source>
        <dbReference type="Proteomes" id="UP000298017"/>
    </source>
</evidence>
<dbReference type="InterPro" id="IPR011141">
    <property type="entry name" value="Polyketide_synthase_type-III"/>
</dbReference>
<organism evidence="7 8">
    <name type="scientific">Kocuria rhizophila</name>
    <dbReference type="NCBI Taxonomy" id="72000"/>
    <lineage>
        <taxon>Bacteria</taxon>
        <taxon>Bacillati</taxon>
        <taxon>Actinomycetota</taxon>
        <taxon>Actinomycetes</taxon>
        <taxon>Micrococcales</taxon>
        <taxon>Micrococcaceae</taxon>
        <taxon>Kocuria</taxon>
    </lineage>
</organism>
<evidence type="ECO:0000313" key="7">
    <source>
        <dbReference type="EMBL" id="TFI03123.1"/>
    </source>
</evidence>
<dbReference type="Gene3D" id="3.40.47.10">
    <property type="match status" value="2"/>
</dbReference>
<reference evidence="7 8" key="1">
    <citation type="submission" date="2019-03" db="EMBL/GenBank/DDBJ databases">
        <title>Genome Sequencing and Assembly of Various Microbes Isolated from Alder Root Nodule.</title>
        <authorList>
            <person name="Swanson E."/>
            <person name="Sevigny J.L."/>
            <person name="Pesce C."/>
            <person name="Davis I."/>
            <person name="Kleiner V."/>
            <person name="Tisa L."/>
        </authorList>
    </citation>
    <scope>NUCLEOTIDE SEQUENCE [LARGE SCALE GENOMIC DNA]</scope>
    <source>
        <strain evidence="7 8">4R-31</strain>
    </source>
</reference>
<dbReference type="GO" id="GO:0016747">
    <property type="term" value="F:acyltransferase activity, transferring groups other than amino-acyl groups"/>
    <property type="evidence" value="ECO:0007669"/>
    <property type="project" value="InterPro"/>
</dbReference>
<keyword evidence="2" id="KW-0808">Transferase</keyword>
<dbReference type="Pfam" id="PF02797">
    <property type="entry name" value="Chal_sti_synt_C"/>
    <property type="match status" value="1"/>
</dbReference>
<comment type="similarity">
    <text evidence="1">Belongs to the thiolase-like superfamily. Chalcone/stilbene synthases family.</text>
</comment>
<evidence type="ECO:0000259" key="6">
    <source>
        <dbReference type="Pfam" id="PF02797"/>
    </source>
</evidence>
<name>A0AAX2SHK5_KOCRH</name>
<dbReference type="PIRSF" id="PIRSF000451">
    <property type="entry name" value="PKS_III"/>
    <property type="match status" value="1"/>
</dbReference>
<dbReference type="PANTHER" id="PTHR11877">
    <property type="entry name" value="HYDROXYMETHYLGLUTARYL-COA SYNTHASE"/>
    <property type="match status" value="1"/>
</dbReference>
<dbReference type="GO" id="GO:0030639">
    <property type="term" value="P:polyketide biosynthetic process"/>
    <property type="evidence" value="ECO:0007669"/>
    <property type="project" value="TreeGrafter"/>
</dbReference>
<dbReference type="Pfam" id="PF00195">
    <property type="entry name" value="Chal_sti_synt_N"/>
    <property type="match status" value="1"/>
</dbReference>
<evidence type="ECO:0000256" key="3">
    <source>
        <dbReference type="PIRSR" id="PIRSR000451-1"/>
    </source>
</evidence>
<sequence length="406" mass="42421">MTVRMLSIETVVPETVIRQEDVTRLFAGQPGMTRLGSRLVRSAFDGAGVATRHTVLPELAEAAARASHAPNAGPEDDRERGQSMPPRTPRGEPTGDDAAASPFVDPVTGHLLSPGTHARNQLYTRNARELFVAAGRAALSGVGPGITAADVTHVVTVSCTGFFAPGPDVRVAKDLGLPADVKRVHLGFMGCNAAFPALQTAATACRADPDAVVLVVCVELCTLHLHVRNDPDTVMGNALFADGAAAAVVTARDVAVPGAALELVDFETTLAPVGEDELAWSVGDEGFEMILGTYVPRIIDDHVTDALTPLLRRTGLSAADIPQWAVHPGGRSILDKVESRLGLSAEQMAPSRAVLRDAGNMSSATILFVLARLLHTGMSGPVAAMAFGPGLSIESALLRLLPAAQR</sequence>
<protein>
    <submittedName>
        <fullName evidence="7">Type III polyketide synthase</fullName>
    </submittedName>
</protein>
<dbReference type="EMBL" id="SPNK01000001">
    <property type="protein sequence ID" value="TFI03123.1"/>
    <property type="molecule type" value="Genomic_DNA"/>
</dbReference>
<accession>A0AAX2SHK5</accession>
<feature type="domain" description="Chalcone/stilbene synthase C-terminal" evidence="6">
    <location>
        <begin position="268"/>
        <end position="401"/>
    </location>
</feature>
<dbReference type="AlphaFoldDB" id="A0AAX2SHK5"/>
<dbReference type="PANTHER" id="PTHR11877:SF46">
    <property type="entry name" value="TYPE III POLYKETIDE SYNTHASE A"/>
    <property type="match status" value="1"/>
</dbReference>
<evidence type="ECO:0000256" key="2">
    <source>
        <dbReference type="ARBA" id="ARBA00022679"/>
    </source>
</evidence>
<dbReference type="InterPro" id="IPR012328">
    <property type="entry name" value="Chalcone/stilbene_synt_C"/>
</dbReference>
<dbReference type="RefSeq" id="WP_135009823.1">
    <property type="nucleotide sequence ID" value="NZ_JAVDXP010000007.1"/>
</dbReference>
<dbReference type="SUPFAM" id="SSF53901">
    <property type="entry name" value="Thiolase-like"/>
    <property type="match status" value="1"/>
</dbReference>
<proteinExistence type="inferred from homology"/>
<keyword evidence="8" id="KW-1185">Reference proteome</keyword>
<evidence type="ECO:0000256" key="1">
    <source>
        <dbReference type="ARBA" id="ARBA00005531"/>
    </source>
</evidence>
<dbReference type="InterPro" id="IPR001099">
    <property type="entry name" value="Chalcone/stilbene_synt_N"/>
</dbReference>
<dbReference type="InterPro" id="IPR016039">
    <property type="entry name" value="Thiolase-like"/>
</dbReference>
<comment type="caution">
    <text evidence="7">The sequence shown here is derived from an EMBL/GenBank/DDBJ whole genome shotgun (WGS) entry which is preliminary data.</text>
</comment>
<dbReference type="Proteomes" id="UP000298017">
    <property type="component" value="Unassembled WGS sequence"/>
</dbReference>
<feature type="domain" description="Chalcone/stilbene synthase N-terminal" evidence="5">
    <location>
        <begin position="113"/>
        <end position="251"/>
    </location>
</feature>
<gene>
    <name evidence="7" type="ORF">E4P33_00980</name>
</gene>
<feature type="region of interest" description="Disordered" evidence="4">
    <location>
        <begin position="63"/>
        <end position="115"/>
    </location>
</feature>
<dbReference type="CDD" id="cd00831">
    <property type="entry name" value="CHS_like"/>
    <property type="match status" value="1"/>
</dbReference>
<evidence type="ECO:0000259" key="5">
    <source>
        <dbReference type="Pfam" id="PF00195"/>
    </source>
</evidence>
<feature type="active site" description="Acyl-thioester intermediate" evidence="3">
    <location>
        <position position="191"/>
    </location>
</feature>
<feature type="compositionally biased region" description="Low complexity" evidence="4">
    <location>
        <begin position="63"/>
        <end position="72"/>
    </location>
</feature>